<evidence type="ECO:0000313" key="3">
    <source>
        <dbReference type="Proteomes" id="UP000053599"/>
    </source>
</evidence>
<dbReference type="EMBL" id="KN846952">
    <property type="protein sequence ID" value="KIV81432.1"/>
    <property type="molecule type" value="Genomic_DNA"/>
</dbReference>
<dbReference type="HOGENOM" id="CLU_029129_0_0_1"/>
<proteinExistence type="predicted"/>
<feature type="region of interest" description="Disordered" evidence="1">
    <location>
        <begin position="54"/>
        <end position="88"/>
    </location>
</feature>
<feature type="compositionally biased region" description="Basic and acidic residues" evidence="1">
    <location>
        <begin position="62"/>
        <end position="83"/>
    </location>
</feature>
<dbReference type="Proteomes" id="UP000053599">
    <property type="component" value="Unassembled WGS sequence"/>
</dbReference>
<organism evidence="2 3">
    <name type="scientific">Exophiala sideris</name>
    <dbReference type="NCBI Taxonomy" id="1016849"/>
    <lineage>
        <taxon>Eukaryota</taxon>
        <taxon>Fungi</taxon>
        <taxon>Dikarya</taxon>
        <taxon>Ascomycota</taxon>
        <taxon>Pezizomycotina</taxon>
        <taxon>Eurotiomycetes</taxon>
        <taxon>Chaetothyriomycetidae</taxon>
        <taxon>Chaetothyriales</taxon>
        <taxon>Herpotrichiellaceae</taxon>
        <taxon>Exophiala</taxon>
    </lineage>
</organism>
<reference evidence="2 3" key="1">
    <citation type="submission" date="2015-01" db="EMBL/GenBank/DDBJ databases">
        <title>The Genome Sequence of Exophiala sideris CBS121828.</title>
        <authorList>
            <consortium name="The Broad Institute Genomics Platform"/>
            <person name="Cuomo C."/>
            <person name="de Hoog S."/>
            <person name="Gorbushina A."/>
            <person name="Stielow B."/>
            <person name="Teixiera M."/>
            <person name="Abouelleil A."/>
            <person name="Chapman S.B."/>
            <person name="Priest M."/>
            <person name="Young S.K."/>
            <person name="Wortman J."/>
            <person name="Nusbaum C."/>
            <person name="Birren B."/>
        </authorList>
    </citation>
    <scope>NUCLEOTIDE SEQUENCE [LARGE SCALE GENOMIC DNA]</scope>
    <source>
        <strain evidence="2 3">CBS 121828</strain>
    </source>
</reference>
<protein>
    <submittedName>
        <fullName evidence="2">Uncharacterized protein</fullName>
    </submittedName>
</protein>
<accession>A0A0D1YET7</accession>
<gene>
    <name evidence="2" type="ORF">PV11_03621</name>
</gene>
<name>A0A0D1YET7_9EURO</name>
<evidence type="ECO:0000313" key="2">
    <source>
        <dbReference type="EMBL" id="KIV81432.1"/>
    </source>
</evidence>
<evidence type="ECO:0000256" key="1">
    <source>
        <dbReference type="SAM" id="MobiDB-lite"/>
    </source>
</evidence>
<dbReference type="AlphaFoldDB" id="A0A0D1YET7"/>
<dbReference type="OrthoDB" id="4167490at2759"/>
<sequence>MRQRRDITWRRDFQLHGRLTYHSLVDSFPDESPLPHPASPSPFIAINMSSHKRQLSNQSLEDPSHEIDGKRTYKRQRPDEADRPQPMTSISKIEKLPVEILERIFVDSANGNLLLAAPRIAVKLSRNESLYRVAFAMAFYNHRLRDFLEILRIASLIPDLALPMRSWDVRSMTKAVLRARWCTCGWTLNLIISARRERLDTIARSMSQETRQGFLELMVKKLPKFDDPLPNCQWDDGVDIFNLVDHTPEHDDPYLGALSQKVDDSALKAMFMQCVPINAASDSHFGTKFADSSREAPLKMYIEAYLREEVARWDNHGDLWPTLDCLAQRSVRDLTLEEETSKDWLCYMIAIDYYFHPEDHPYKISPSAFRQAAILDACDYNDNPEHILDYQIPRVLLLFELDPLSTPHRDPALLRWAAVTRDCMVNFGEQFKASGYELVTLDAEIEQCEEDYEFGALMLEYEELKLGRPRAKAMYDMFRRFKKYLLFGTVDFLPDYNNVSIFLMQGVGETLKSRALDQNSRSLPRRGRHIEDFLPGGTSRVEELYQEDTGPVNGAYQDLGVEGPHEWDYEDYEYGLLEVGPHRLVQDLSGLDLLHRQPSKDTDLVGQGPPTWFQPAPKSYICDLSSF</sequence>